<protein>
    <submittedName>
        <fullName evidence="1">Uncharacterized protein</fullName>
    </submittedName>
</protein>
<organism evidence="1 2">
    <name type="scientific">Dichanthelium oligosanthes</name>
    <dbReference type="NCBI Taxonomy" id="888268"/>
    <lineage>
        <taxon>Eukaryota</taxon>
        <taxon>Viridiplantae</taxon>
        <taxon>Streptophyta</taxon>
        <taxon>Embryophyta</taxon>
        <taxon>Tracheophyta</taxon>
        <taxon>Spermatophyta</taxon>
        <taxon>Magnoliopsida</taxon>
        <taxon>Liliopsida</taxon>
        <taxon>Poales</taxon>
        <taxon>Poaceae</taxon>
        <taxon>PACMAD clade</taxon>
        <taxon>Panicoideae</taxon>
        <taxon>Panicodae</taxon>
        <taxon>Paniceae</taxon>
        <taxon>Dichantheliinae</taxon>
        <taxon>Dichanthelium</taxon>
    </lineage>
</organism>
<evidence type="ECO:0000313" key="1">
    <source>
        <dbReference type="EMBL" id="OEL27139.1"/>
    </source>
</evidence>
<accession>A0A1E5VPS8</accession>
<name>A0A1E5VPS8_9POAL</name>
<dbReference type="Proteomes" id="UP000095767">
    <property type="component" value="Unassembled WGS sequence"/>
</dbReference>
<gene>
    <name evidence="1" type="ORF">BAE44_0011842</name>
</gene>
<dbReference type="OrthoDB" id="612216at2759"/>
<sequence>MWLSAPLNLDLRSHPIPLGEVLRILSSHRGPGRRFSTPARFCEELRGRSAVTLDGWLRSTALDNLEVLDFRYDMDWGILRCCPHQRSASRALFASPDSGTAVSRMESMSVCRFSRSWGFVVSSSRRALYMVCSPAALPCRGCV</sequence>
<comment type="caution">
    <text evidence="1">The sequence shown here is derived from an EMBL/GenBank/DDBJ whole genome shotgun (WGS) entry which is preliminary data.</text>
</comment>
<proteinExistence type="predicted"/>
<dbReference type="EMBL" id="LWDX02033154">
    <property type="protein sequence ID" value="OEL27139.1"/>
    <property type="molecule type" value="Genomic_DNA"/>
</dbReference>
<dbReference type="AlphaFoldDB" id="A0A1E5VPS8"/>
<evidence type="ECO:0000313" key="2">
    <source>
        <dbReference type="Proteomes" id="UP000095767"/>
    </source>
</evidence>
<reference evidence="1 2" key="1">
    <citation type="submission" date="2016-09" db="EMBL/GenBank/DDBJ databases">
        <title>The draft genome of Dichanthelium oligosanthes: A C3 panicoid grass species.</title>
        <authorList>
            <person name="Studer A.J."/>
            <person name="Schnable J.C."/>
            <person name="Brutnell T.P."/>
        </authorList>
    </citation>
    <scope>NUCLEOTIDE SEQUENCE [LARGE SCALE GENOMIC DNA]</scope>
    <source>
        <strain evidence="2">cv. Kellogg 1175</strain>
        <tissue evidence="1">Leaf</tissue>
    </source>
</reference>
<keyword evidence="2" id="KW-1185">Reference proteome</keyword>
<dbReference type="STRING" id="888268.A0A1E5VPS8"/>